<feature type="binding site" evidence="8">
    <location>
        <position position="188"/>
    </location>
    <ligand>
        <name>GTP</name>
        <dbReference type="ChEBI" id="CHEBI:37565"/>
    </ligand>
</feature>
<evidence type="ECO:0000313" key="12">
    <source>
        <dbReference type="Proteomes" id="UP000064201"/>
    </source>
</evidence>
<dbReference type="InterPro" id="IPR018316">
    <property type="entry name" value="Tubulin/FtsZ_2-layer-sand-dom"/>
</dbReference>
<feature type="binding site" evidence="8">
    <location>
        <position position="144"/>
    </location>
    <ligand>
        <name>GTP</name>
        <dbReference type="ChEBI" id="CHEBI:37565"/>
    </ligand>
</feature>
<evidence type="ECO:0000256" key="8">
    <source>
        <dbReference type="HAMAP-Rule" id="MF_00909"/>
    </source>
</evidence>
<dbReference type="Gene3D" id="3.40.50.1440">
    <property type="entry name" value="Tubulin/FtsZ, GTPase domain"/>
    <property type="match status" value="1"/>
</dbReference>
<dbReference type="GO" id="GO:0000917">
    <property type="term" value="P:division septum assembly"/>
    <property type="evidence" value="ECO:0007669"/>
    <property type="project" value="UniProtKB-KW"/>
</dbReference>
<dbReference type="AlphaFoldDB" id="A0A0G3G1K6"/>
<dbReference type="GO" id="GO:0005737">
    <property type="term" value="C:cytoplasm"/>
    <property type="evidence" value="ECO:0007669"/>
    <property type="project" value="UniProtKB-SubCell"/>
</dbReference>
<evidence type="ECO:0000256" key="10">
    <source>
        <dbReference type="RuleBase" id="RU000631"/>
    </source>
</evidence>
<dbReference type="PROSITE" id="PS01135">
    <property type="entry name" value="FTSZ_2"/>
    <property type="match status" value="1"/>
</dbReference>
<comment type="similarity">
    <text evidence="1 8 10">Belongs to the FtsZ family.</text>
</comment>
<name>A0A0G3G1K6_9GAMM</name>
<dbReference type="InterPro" id="IPR003008">
    <property type="entry name" value="Tubulin_FtsZ_GTPase"/>
</dbReference>
<evidence type="ECO:0000256" key="9">
    <source>
        <dbReference type="NCBIfam" id="TIGR00065"/>
    </source>
</evidence>
<dbReference type="FunFam" id="3.40.50.1440:FF:000023">
    <property type="entry name" value="Cell division protein FtsZ"/>
    <property type="match status" value="1"/>
</dbReference>
<keyword evidence="2 8" id="KW-0963">Cytoplasm</keyword>
<evidence type="ECO:0000256" key="1">
    <source>
        <dbReference type="ARBA" id="ARBA00009690"/>
    </source>
</evidence>
<dbReference type="InterPro" id="IPR000158">
    <property type="entry name" value="Cell_div_FtsZ"/>
</dbReference>
<dbReference type="OrthoDB" id="9813375at2"/>
<dbReference type="PANTHER" id="PTHR30314">
    <property type="entry name" value="CELL DIVISION PROTEIN FTSZ-RELATED"/>
    <property type="match status" value="1"/>
</dbReference>
<dbReference type="EMBL" id="CP011367">
    <property type="protein sequence ID" value="AKJ94259.1"/>
    <property type="molecule type" value="Genomic_DNA"/>
</dbReference>
<dbReference type="SMART" id="SM00864">
    <property type="entry name" value="Tubulin"/>
    <property type="match status" value="1"/>
</dbReference>
<dbReference type="SUPFAM" id="SSF55307">
    <property type="entry name" value="Tubulin C-terminal domain-like"/>
    <property type="match status" value="1"/>
</dbReference>
<gene>
    <name evidence="8" type="primary">ftsZ</name>
    <name evidence="11" type="ORF">TVD_02210</name>
</gene>
<dbReference type="InterPro" id="IPR008280">
    <property type="entry name" value="Tub_FtsZ_C"/>
</dbReference>
<dbReference type="PATRIC" id="fig|106634.4.peg.449"/>
<dbReference type="Pfam" id="PF12327">
    <property type="entry name" value="FtsZ_C"/>
    <property type="match status" value="1"/>
</dbReference>
<dbReference type="SUPFAM" id="SSF52490">
    <property type="entry name" value="Tubulin nucleotide-binding domain-like"/>
    <property type="match status" value="1"/>
</dbReference>
<dbReference type="GO" id="GO:0051258">
    <property type="term" value="P:protein polymerization"/>
    <property type="evidence" value="ECO:0007669"/>
    <property type="project" value="UniProtKB-UniRule"/>
</dbReference>
<organism evidence="11 12">
    <name type="scientific">Thioalkalivibrio versutus</name>
    <dbReference type="NCBI Taxonomy" id="106634"/>
    <lineage>
        <taxon>Bacteria</taxon>
        <taxon>Pseudomonadati</taxon>
        <taxon>Pseudomonadota</taxon>
        <taxon>Gammaproteobacteria</taxon>
        <taxon>Chromatiales</taxon>
        <taxon>Ectothiorhodospiraceae</taxon>
        <taxon>Thioalkalivibrio</taxon>
    </lineage>
</organism>
<sequence>MTFELMDTYSQNATIKVVGVGGGGGNAVQHMVNSQLEGVDFICANTDAQALKSLDSKTLLQLGGDITKGLGAGADPSVGREAALEDRERIQDLLQGADMVFITAGMGGGTGTGAAPVVAQIAKEMNILTVAVVTKPFPFEGKRRMQVAMSGIKALTEQVDSLITIPNEKLLTVLGKNTTLLDAFKAANDVLFGAVQGIAELITRPGLINVDFADVRNVMREMGMAMMGTGTGTGEDRAREAAEAAIASPLLEDIDISGARGILVNVTGGMDVGIGEFEEVGEAVKALASEDANVVVGTVIDPEMTDELRVTLVATGLGAPATQSERPQVRVVDAQPKRAVGSDVEVDLDQPTVKRRGGDNLAVDYNQQQGIDVLDIPAFLRKQAD</sequence>
<dbReference type="Pfam" id="PF00091">
    <property type="entry name" value="Tubulin"/>
    <property type="match status" value="1"/>
</dbReference>
<dbReference type="NCBIfam" id="TIGR00065">
    <property type="entry name" value="ftsZ"/>
    <property type="match status" value="1"/>
</dbReference>
<evidence type="ECO:0000256" key="4">
    <source>
        <dbReference type="ARBA" id="ARBA00022741"/>
    </source>
</evidence>
<dbReference type="STRING" id="106634.TVD_02210"/>
<evidence type="ECO:0000313" key="11">
    <source>
        <dbReference type="EMBL" id="AKJ94259.1"/>
    </source>
</evidence>
<dbReference type="CDD" id="cd02201">
    <property type="entry name" value="FtsZ_type1"/>
    <property type="match status" value="1"/>
</dbReference>
<evidence type="ECO:0000256" key="7">
    <source>
        <dbReference type="ARBA" id="ARBA00023306"/>
    </source>
</evidence>
<keyword evidence="6 8" id="KW-0717">Septation</keyword>
<dbReference type="GO" id="GO:0032153">
    <property type="term" value="C:cell division site"/>
    <property type="evidence" value="ECO:0007669"/>
    <property type="project" value="UniProtKB-UniRule"/>
</dbReference>
<feature type="binding site" evidence="8">
    <location>
        <begin position="22"/>
        <end position="26"/>
    </location>
    <ligand>
        <name>GTP</name>
        <dbReference type="ChEBI" id="CHEBI:37565"/>
    </ligand>
</feature>
<keyword evidence="4 8" id="KW-0547">Nucleotide-binding</keyword>
<dbReference type="GO" id="GO:0005525">
    <property type="term" value="F:GTP binding"/>
    <property type="evidence" value="ECO:0007669"/>
    <property type="project" value="UniProtKB-UniRule"/>
</dbReference>
<dbReference type="PANTHER" id="PTHR30314:SF3">
    <property type="entry name" value="MITOCHONDRIAL DIVISION PROTEIN FSZA"/>
    <property type="match status" value="1"/>
</dbReference>
<dbReference type="RefSeq" id="WP_018144460.1">
    <property type="nucleotide sequence ID" value="NZ_CP011367.1"/>
</dbReference>
<dbReference type="Gene3D" id="3.30.1330.20">
    <property type="entry name" value="Tubulin/FtsZ, C-terminal domain"/>
    <property type="match status" value="1"/>
</dbReference>
<comment type="subunit">
    <text evidence="8">Homodimer. Polymerizes to form a dynamic ring structure in a strictly GTP-dependent manner. Interacts directly with several other division proteins.</text>
</comment>
<keyword evidence="7 8" id="KW-0131">Cell cycle</keyword>
<feature type="binding site" evidence="8">
    <location>
        <begin position="109"/>
        <end position="111"/>
    </location>
    <ligand>
        <name>GTP</name>
        <dbReference type="ChEBI" id="CHEBI:37565"/>
    </ligand>
</feature>
<evidence type="ECO:0000256" key="6">
    <source>
        <dbReference type="ARBA" id="ARBA00023210"/>
    </source>
</evidence>
<dbReference type="InterPro" id="IPR020805">
    <property type="entry name" value="Cell_div_FtsZ_CS"/>
</dbReference>
<keyword evidence="5 8" id="KW-0342">GTP-binding</keyword>
<dbReference type="InterPro" id="IPR024757">
    <property type="entry name" value="FtsZ_C"/>
</dbReference>
<proteinExistence type="inferred from homology"/>
<dbReference type="KEGG" id="tvr:TVD_02210"/>
<comment type="function">
    <text evidence="8 10">Essential cell division protein that forms a contractile ring structure (Z ring) at the future cell division site. The regulation of the ring assembly controls the timing and the location of cell division. One of the functions of the FtsZ ring is to recruit other cell division proteins to the septum to produce a new cell wall between the dividing cells. Binds GTP and shows GTPase activity.</text>
</comment>
<dbReference type="InterPro" id="IPR037103">
    <property type="entry name" value="Tubulin/FtsZ-like_C"/>
</dbReference>
<protein>
    <recommendedName>
        <fullName evidence="8 9">Cell division protein FtsZ</fullName>
    </recommendedName>
</protein>
<feature type="binding site" evidence="8">
    <location>
        <position position="140"/>
    </location>
    <ligand>
        <name>GTP</name>
        <dbReference type="ChEBI" id="CHEBI:37565"/>
    </ligand>
</feature>
<keyword evidence="12" id="KW-1185">Reference proteome</keyword>
<dbReference type="Proteomes" id="UP000064201">
    <property type="component" value="Chromosome"/>
</dbReference>
<dbReference type="PRINTS" id="PR00423">
    <property type="entry name" value="CELLDVISFTSZ"/>
</dbReference>
<evidence type="ECO:0000256" key="3">
    <source>
        <dbReference type="ARBA" id="ARBA00022618"/>
    </source>
</evidence>
<dbReference type="InterPro" id="IPR045061">
    <property type="entry name" value="FtsZ/CetZ"/>
</dbReference>
<keyword evidence="3 8" id="KW-0132">Cell division</keyword>
<dbReference type="GO" id="GO:0003924">
    <property type="term" value="F:GTPase activity"/>
    <property type="evidence" value="ECO:0007669"/>
    <property type="project" value="UniProtKB-UniRule"/>
</dbReference>
<comment type="subcellular location">
    <subcellularLocation>
        <location evidence="8">Cytoplasm</location>
    </subcellularLocation>
    <text evidence="8">Assembles at midcell at the inner surface of the cytoplasmic membrane.</text>
</comment>
<dbReference type="InterPro" id="IPR036525">
    <property type="entry name" value="Tubulin/FtsZ_GTPase_sf"/>
</dbReference>
<reference evidence="11 12" key="1">
    <citation type="submission" date="2015-04" db="EMBL/GenBank/DDBJ databases">
        <title>Complete Sequence for the Genome of the Thioalkalivibrio versutus D301.</title>
        <authorList>
            <person name="Mu T."/>
            <person name="Zhou J."/>
            <person name="Xu X."/>
        </authorList>
    </citation>
    <scope>NUCLEOTIDE SEQUENCE [LARGE SCALE GENOMIC DNA]</scope>
    <source>
        <strain evidence="11 12">D301</strain>
    </source>
</reference>
<dbReference type="HAMAP" id="MF_00909">
    <property type="entry name" value="FtsZ"/>
    <property type="match status" value="1"/>
</dbReference>
<dbReference type="SMART" id="SM00865">
    <property type="entry name" value="Tubulin_C"/>
    <property type="match status" value="1"/>
</dbReference>
<dbReference type="PROSITE" id="PS01134">
    <property type="entry name" value="FTSZ_1"/>
    <property type="match status" value="1"/>
</dbReference>
<evidence type="ECO:0000256" key="2">
    <source>
        <dbReference type="ARBA" id="ARBA00022490"/>
    </source>
</evidence>
<dbReference type="GO" id="GO:0043093">
    <property type="term" value="P:FtsZ-dependent cytokinesis"/>
    <property type="evidence" value="ECO:0007669"/>
    <property type="project" value="UniProtKB-UniRule"/>
</dbReference>
<accession>A0A0G3G1K6</accession>
<evidence type="ECO:0000256" key="5">
    <source>
        <dbReference type="ARBA" id="ARBA00023134"/>
    </source>
</evidence>